<dbReference type="Gene3D" id="1.10.10.10">
    <property type="entry name" value="Winged helix-like DNA-binding domain superfamily/Winged helix DNA-binding domain"/>
    <property type="match status" value="1"/>
</dbReference>
<dbReference type="InterPro" id="IPR043129">
    <property type="entry name" value="ATPase_NBD"/>
</dbReference>
<comment type="similarity">
    <text evidence="1">Belongs to the ROK (NagC/XylR) family.</text>
</comment>
<dbReference type="PANTHER" id="PTHR18964:SF149">
    <property type="entry name" value="BIFUNCTIONAL UDP-N-ACETYLGLUCOSAMINE 2-EPIMERASE_N-ACETYLMANNOSAMINE KINASE"/>
    <property type="match status" value="1"/>
</dbReference>
<evidence type="ECO:0000313" key="3">
    <source>
        <dbReference type="Proteomes" id="UP001501444"/>
    </source>
</evidence>
<reference evidence="2 3" key="1">
    <citation type="journal article" date="2019" name="Int. J. Syst. Evol. Microbiol.">
        <title>The Global Catalogue of Microorganisms (GCM) 10K type strain sequencing project: providing services to taxonomists for standard genome sequencing and annotation.</title>
        <authorList>
            <consortium name="The Broad Institute Genomics Platform"/>
            <consortium name="The Broad Institute Genome Sequencing Center for Infectious Disease"/>
            <person name="Wu L."/>
            <person name="Ma J."/>
        </authorList>
    </citation>
    <scope>NUCLEOTIDE SEQUENCE [LARGE SCALE GENOMIC DNA]</scope>
    <source>
        <strain evidence="2 3">JCM 3272</strain>
    </source>
</reference>
<dbReference type="RefSeq" id="WP_344610626.1">
    <property type="nucleotide sequence ID" value="NZ_BAAARV010000005.1"/>
</dbReference>
<name>A0ABN3FEZ0_9ACTN</name>
<organism evidence="2 3">
    <name type="scientific">Dactylosporangium salmoneum</name>
    <dbReference type="NCBI Taxonomy" id="53361"/>
    <lineage>
        <taxon>Bacteria</taxon>
        <taxon>Bacillati</taxon>
        <taxon>Actinomycetota</taxon>
        <taxon>Actinomycetes</taxon>
        <taxon>Micromonosporales</taxon>
        <taxon>Micromonosporaceae</taxon>
        <taxon>Dactylosporangium</taxon>
    </lineage>
</organism>
<gene>
    <name evidence="2" type="ORF">GCM10010170_005910</name>
</gene>
<comment type="caution">
    <text evidence="2">The sequence shown here is derived from an EMBL/GenBank/DDBJ whole genome shotgun (WGS) entry which is preliminary data.</text>
</comment>
<dbReference type="SUPFAM" id="SSF46785">
    <property type="entry name" value="Winged helix' DNA-binding domain"/>
    <property type="match status" value="1"/>
</dbReference>
<dbReference type="SUPFAM" id="SSF53067">
    <property type="entry name" value="Actin-like ATPase domain"/>
    <property type="match status" value="1"/>
</dbReference>
<dbReference type="InterPro" id="IPR000600">
    <property type="entry name" value="ROK"/>
</dbReference>
<dbReference type="Gene3D" id="3.30.420.40">
    <property type="match status" value="2"/>
</dbReference>
<dbReference type="InterPro" id="IPR036390">
    <property type="entry name" value="WH_DNA-bd_sf"/>
</dbReference>
<keyword evidence="3" id="KW-1185">Reference proteome</keyword>
<accession>A0ABN3FEZ0</accession>
<dbReference type="EMBL" id="BAAARV010000005">
    <property type="protein sequence ID" value="GAA2328871.1"/>
    <property type="molecule type" value="Genomic_DNA"/>
</dbReference>
<dbReference type="PANTHER" id="PTHR18964">
    <property type="entry name" value="ROK (REPRESSOR, ORF, KINASE) FAMILY"/>
    <property type="match status" value="1"/>
</dbReference>
<evidence type="ECO:0000313" key="2">
    <source>
        <dbReference type="EMBL" id="GAA2328871.1"/>
    </source>
</evidence>
<dbReference type="Pfam" id="PF00480">
    <property type="entry name" value="ROK"/>
    <property type="match status" value="1"/>
</dbReference>
<sequence>MAEIPAGTAVLRQFNTSLVLAAVRQARRPLRISEIISVTRLTRPTVAQAIEELKSGGLVVESTDSPDGVRQGRPAAVFELRPGVDPVLGIDVGPHAVKARVSDLGGNTLAASARAVSGPHDAVAVLAGVRRVIDTCLRDANLDSAQIAEVVVGSPGVVDPVAGRLRLAPSMRGWETFNITSHLEKEFRCRVHLENDANLAAVAAASRLPGRTIIAIQWGARLGAGIVINGTLHRGKDNAAGELGLISFNDADNLAFDRDGSGPLEAQIGSTGVINLARDEFAGVPTTRLRPDREPTAMDVFSAAADGDERAVAVLDHATRILARALSPVILALNPDALVISGGIAHAGDVLLQHLRRHLQARTYWVPELELSEYAEHTVVIGSVELARQHTWDRRLAAAKQKLELSEYPERTAANGSADLAW</sequence>
<protein>
    <submittedName>
        <fullName evidence="2">ROK family protein</fullName>
    </submittedName>
</protein>
<evidence type="ECO:0000256" key="1">
    <source>
        <dbReference type="ARBA" id="ARBA00006479"/>
    </source>
</evidence>
<proteinExistence type="inferred from homology"/>
<dbReference type="Proteomes" id="UP001501444">
    <property type="component" value="Unassembled WGS sequence"/>
</dbReference>
<dbReference type="InterPro" id="IPR036388">
    <property type="entry name" value="WH-like_DNA-bd_sf"/>
</dbReference>